<sequence length="964" mass="110037">MAAYPDIPESVQDSRWEADFEPNSHVPYQTTNTLLTGRRLLRRETWIRQKQLGHGGFGVVWLEKAHSANRSVVSLRAVKELRVSREDVRRHECIRELQALVKFSHRKFVGSFVEFYSWYESNDALFIAMEYCRHGDLRQFVKDNGAIVEVDVQKITDQVLQALMFMHENNFAHRDLKPANILIQRRPPDNEWKIKVGDMGLSKRIGIEASSTTVRGTPGFIAPERVPGIGSNPSTTDPFPCDIWCLGEVAFFLLTGEKTFDSPTQLQGYYNGIQGFPEERLHTATISYQAIDFIKSLMAAQPSRRLSAFEADYHSWMSDIDISNMADHRRVSDTTRDPYYHSSKLPLVHELPEMLNDIPQNELTPRGITVPDPPRHATDTRSVPSGSWDTSTVQLPPNSSAKPKSEHSKSNQRTMSIASGTWNSSTTHPVPASGDHELPAAKSFDQGWEMDVRRNEDDEESTAGTEGYRPDTRPIFRKTPIYRIDANGRVWTVVRQSIVRDEKTGRAHRQLTLDGGGLGEVDEFEEPDFYETVEADPSTDDGEEEEEDYDDEVFVSERTRKYEAMLEFAIRYITRSASRPSQGYYDYSETLPEEDDADDEDVFWSGDEEPSPDHKAKKVKQDDTGIGSEIDIAGNRRAKSPRDMEAYAGSEEGVKQSRVKHAPPFEEREIKYSSLPYTGSYPNNIHRNNTGRDRATPSPRNVEARDAKEEENKSMPQFDGRGINYGSLPYRGPYRDDVIDMGAYQDRNERIKYPPRIERNVYYEDPDYKRYHRNEVYGASGVVVYTDKDGKIKPVSHLGERDIDYIEIPYPGVYRRSHSPREVEARSDVNNDRMTHSLNDAKAHIRKEETENLGRRREKREKGRTPRRAIAYIEDVDDEDVEDDDRTELSRPIATYGSDDGLPDEDSRERARSPYPIASEDDALTRTARWLSTVKPQPAAEEGREGGKPSNYKSPTVEDAENSD</sequence>
<evidence type="ECO:0000256" key="1">
    <source>
        <dbReference type="SAM" id="MobiDB-lite"/>
    </source>
</evidence>
<feature type="region of interest" description="Disordered" evidence="1">
    <location>
        <begin position="581"/>
        <end position="726"/>
    </location>
</feature>
<feature type="compositionally biased region" description="Basic and acidic residues" evidence="1">
    <location>
        <begin position="611"/>
        <end position="623"/>
    </location>
</feature>
<proteinExistence type="predicted"/>
<keyword evidence="4" id="KW-1185">Reference proteome</keyword>
<dbReference type="GO" id="GO:0004672">
    <property type="term" value="F:protein kinase activity"/>
    <property type="evidence" value="ECO:0007669"/>
    <property type="project" value="InterPro"/>
</dbReference>
<dbReference type="GO" id="GO:0005634">
    <property type="term" value="C:nucleus"/>
    <property type="evidence" value="ECO:0007669"/>
    <property type="project" value="TreeGrafter"/>
</dbReference>
<dbReference type="PROSITE" id="PS00108">
    <property type="entry name" value="PROTEIN_KINASE_ST"/>
    <property type="match status" value="1"/>
</dbReference>
<dbReference type="InterPro" id="IPR008271">
    <property type="entry name" value="Ser/Thr_kinase_AS"/>
</dbReference>
<gene>
    <name evidence="3" type="ORF">NPX13_g3653</name>
</gene>
<feature type="region of interest" description="Disordered" evidence="1">
    <location>
        <begin position="359"/>
        <end position="439"/>
    </location>
</feature>
<protein>
    <recommendedName>
        <fullName evidence="2">Protein kinase domain-containing protein</fullName>
    </recommendedName>
</protein>
<dbReference type="InterPro" id="IPR011009">
    <property type="entry name" value="Kinase-like_dom_sf"/>
</dbReference>
<dbReference type="SUPFAM" id="SSF56112">
    <property type="entry name" value="Protein kinase-like (PK-like)"/>
    <property type="match status" value="1"/>
</dbReference>
<dbReference type="EMBL" id="JANPWZ010000468">
    <property type="protein sequence ID" value="KAJ3576578.1"/>
    <property type="molecule type" value="Genomic_DNA"/>
</dbReference>
<dbReference type="InterPro" id="IPR000719">
    <property type="entry name" value="Prot_kinase_dom"/>
</dbReference>
<reference evidence="3" key="1">
    <citation type="submission" date="2022-07" db="EMBL/GenBank/DDBJ databases">
        <title>Genome Sequence of Xylaria arbuscula.</title>
        <authorList>
            <person name="Buettner E."/>
        </authorList>
    </citation>
    <scope>NUCLEOTIDE SEQUENCE</scope>
    <source>
        <strain evidence="3">VT107</strain>
    </source>
</reference>
<dbReference type="SMART" id="SM00220">
    <property type="entry name" value="S_TKc"/>
    <property type="match status" value="1"/>
</dbReference>
<evidence type="ECO:0000259" key="2">
    <source>
        <dbReference type="PROSITE" id="PS50011"/>
    </source>
</evidence>
<feature type="compositionally biased region" description="Acidic residues" evidence="1">
    <location>
        <begin position="591"/>
        <end position="610"/>
    </location>
</feature>
<dbReference type="AlphaFoldDB" id="A0A9W8NHC7"/>
<feature type="compositionally biased region" description="Basic and acidic residues" evidence="1">
    <location>
        <begin position="702"/>
        <end position="713"/>
    </location>
</feature>
<dbReference type="GO" id="GO:0005524">
    <property type="term" value="F:ATP binding"/>
    <property type="evidence" value="ECO:0007669"/>
    <property type="project" value="InterPro"/>
</dbReference>
<evidence type="ECO:0000313" key="3">
    <source>
        <dbReference type="EMBL" id="KAJ3576578.1"/>
    </source>
</evidence>
<dbReference type="Pfam" id="PF00069">
    <property type="entry name" value="Pkinase"/>
    <property type="match status" value="1"/>
</dbReference>
<feature type="compositionally biased region" description="Polar residues" evidence="1">
    <location>
        <begin position="675"/>
        <end position="688"/>
    </location>
</feature>
<name>A0A9W8NHC7_9PEZI</name>
<dbReference type="PANTHER" id="PTHR24345">
    <property type="entry name" value="SERINE/THREONINE-PROTEIN KINASE PLK"/>
    <property type="match status" value="1"/>
</dbReference>
<evidence type="ECO:0000313" key="4">
    <source>
        <dbReference type="Proteomes" id="UP001148614"/>
    </source>
</evidence>
<organism evidence="3 4">
    <name type="scientific">Xylaria arbuscula</name>
    <dbReference type="NCBI Taxonomy" id="114810"/>
    <lineage>
        <taxon>Eukaryota</taxon>
        <taxon>Fungi</taxon>
        <taxon>Dikarya</taxon>
        <taxon>Ascomycota</taxon>
        <taxon>Pezizomycotina</taxon>
        <taxon>Sordariomycetes</taxon>
        <taxon>Xylariomycetidae</taxon>
        <taxon>Xylariales</taxon>
        <taxon>Xylariaceae</taxon>
        <taxon>Xylaria</taxon>
    </lineage>
</organism>
<feature type="compositionally biased region" description="Acidic residues" evidence="1">
    <location>
        <begin position="874"/>
        <end position="886"/>
    </location>
</feature>
<dbReference type="Gene3D" id="1.10.510.10">
    <property type="entry name" value="Transferase(Phosphotransferase) domain 1"/>
    <property type="match status" value="1"/>
</dbReference>
<feature type="domain" description="Protein kinase" evidence="2">
    <location>
        <begin position="46"/>
        <end position="317"/>
    </location>
</feature>
<feature type="compositionally biased region" description="Polar residues" evidence="1">
    <location>
        <begin position="380"/>
        <end position="402"/>
    </location>
</feature>
<feature type="compositionally biased region" description="Polar residues" evidence="1">
    <location>
        <begin position="411"/>
        <end position="428"/>
    </location>
</feature>
<comment type="caution">
    <text evidence="3">The sequence shown here is derived from an EMBL/GenBank/DDBJ whole genome shotgun (WGS) entry which is preliminary data.</text>
</comment>
<accession>A0A9W8NHC7</accession>
<dbReference type="VEuPathDB" id="FungiDB:F4678DRAFT_461611"/>
<feature type="compositionally biased region" description="Basic and acidic residues" evidence="1">
    <location>
        <begin position="819"/>
        <end position="864"/>
    </location>
</feature>
<feature type="region of interest" description="Disordered" evidence="1">
    <location>
        <begin position="817"/>
        <end position="964"/>
    </location>
</feature>
<dbReference type="PROSITE" id="PS50011">
    <property type="entry name" value="PROTEIN_KINASE_DOM"/>
    <property type="match status" value="1"/>
</dbReference>
<dbReference type="Proteomes" id="UP001148614">
    <property type="component" value="Unassembled WGS sequence"/>
</dbReference>